<dbReference type="AlphaFoldDB" id="A0A7S0VZC2"/>
<accession>A0A7S0VZC2</accession>
<sequence length="273" mass="29915">MASQVTGRSGRASSGQRVRQILRFGTFFGNHYGDSVTGHGRFLHSLDGEEFAGMSLECCKTLLVPPMENDLPLYGEHDEVARRIRTFVANGNNLVLTGGDYSSLVFLNKYFHYEIKKTVLDNGPFERLPEASLPKDLRNKFDKVASTLPQEGLSVTSVRKKSLPTGAKLVYATPFSTPLFQLTYCQAQIDKSACRIAKASGKSCLRDAKPGECPALLKKGLSCSCGRILYDGYDFIGHHASTIGKSTWDETLRSAVSLAYTRKPGAGMLAENM</sequence>
<organism evidence="1">
    <name type="scientific">Hemiselmis tepida</name>
    <dbReference type="NCBI Taxonomy" id="464990"/>
    <lineage>
        <taxon>Eukaryota</taxon>
        <taxon>Cryptophyceae</taxon>
        <taxon>Cryptomonadales</taxon>
        <taxon>Hemiselmidaceae</taxon>
        <taxon>Hemiselmis</taxon>
    </lineage>
</organism>
<name>A0A7S0VZC2_9CRYP</name>
<reference evidence="1" key="1">
    <citation type="submission" date="2021-01" db="EMBL/GenBank/DDBJ databases">
        <authorList>
            <person name="Corre E."/>
            <person name="Pelletier E."/>
            <person name="Niang G."/>
            <person name="Scheremetjew M."/>
            <person name="Finn R."/>
            <person name="Kale V."/>
            <person name="Holt S."/>
            <person name="Cochrane G."/>
            <person name="Meng A."/>
            <person name="Brown T."/>
            <person name="Cohen L."/>
        </authorList>
    </citation>
    <scope>NUCLEOTIDE SEQUENCE</scope>
    <source>
        <strain evidence="1">CCMP443</strain>
    </source>
</reference>
<dbReference type="EMBL" id="HBFN01027143">
    <property type="protein sequence ID" value="CAD8802019.1"/>
    <property type="molecule type" value="Transcribed_RNA"/>
</dbReference>
<evidence type="ECO:0000313" key="1">
    <source>
        <dbReference type="EMBL" id="CAD8802019.1"/>
    </source>
</evidence>
<gene>
    <name evidence="1" type="ORF">HTEP1355_LOCUS15694</name>
</gene>
<proteinExistence type="predicted"/>
<protein>
    <submittedName>
        <fullName evidence="1">Uncharacterized protein</fullName>
    </submittedName>
</protein>